<accession>L8HH46</accession>
<dbReference type="AlphaFoldDB" id="L8HH46"/>
<dbReference type="GeneID" id="14925013"/>
<reference evidence="2 3" key="1">
    <citation type="journal article" date="2013" name="Genome Biol.">
        <title>Genome of Acanthamoeba castellanii highlights extensive lateral gene transfer and early evolution of tyrosine kinase signaling.</title>
        <authorList>
            <person name="Clarke M."/>
            <person name="Lohan A.J."/>
            <person name="Liu B."/>
            <person name="Lagkouvardos I."/>
            <person name="Roy S."/>
            <person name="Zafar N."/>
            <person name="Bertelli C."/>
            <person name="Schilde C."/>
            <person name="Kianianmomeni A."/>
            <person name="Burglin T.R."/>
            <person name="Frech C."/>
            <person name="Turcotte B."/>
            <person name="Kopec K.O."/>
            <person name="Synnott J.M."/>
            <person name="Choo C."/>
            <person name="Paponov I."/>
            <person name="Finkler A."/>
            <person name="Soon Heng Tan C."/>
            <person name="Hutchins A.P."/>
            <person name="Weinmeier T."/>
            <person name="Rattei T."/>
            <person name="Chu J.S."/>
            <person name="Gimenez G."/>
            <person name="Irimia M."/>
            <person name="Rigden D.J."/>
            <person name="Fitzpatrick D.A."/>
            <person name="Lorenzo-Morales J."/>
            <person name="Bateman A."/>
            <person name="Chiu C.H."/>
            <person name="Tang P."/>
            <person name="Hegemann P."/>
            <person name="Fromm H."/>
            <person name="Raoult D."/>
            <person name="Greub G."/>
            <person name="Miranda-Saavedra D."/>
            <person name="Chen N."/>
            <person name="Nash P."/>
            <person name="Ginger M.L."/>
            <person name="Horn M."/>
            <person name="Schaap P."/>
            <person name="Caler L."/>
            <person name="Loftus B."/>
        </authorList>
    </citation>
    <scope>NUCLEOTIDE SEQUENCE [LARGE SCALE GENOMIC DNA]</scope>
    <source>
        <strain evidence="2 3">Neff</strain>
    </source>
</reference>
<dbReference type="KEGG" id="acan:ACA1_144040"/>
<feature type="region of interest" description="Disordered" evidence="1">
    <location>
        <begin position="29"/>
        <end position="65"/>
    </location>
</feature>
<protein>
    <recommendedName>
        <fullName evidence="4">CsbD family protein</fullName>
    </recommendedName>
</protein>
<dbReference type="VEuPathDB" id="AmoebaDB:ACA1_144040"/>
<evidence type="ECO:0008006" key="4">
    <source>
        <dbReference type="Google" id="ProtNLM"/>
    </source>
</evidence>
<dbReference type="STRING" id="1257118.L8HH46"/>
<feature type="compositionally biased region" description="Basic and acidic residues" evidence="1">
    <location>
        <begin position="33"/>
        <end position="58"/>
    </location>
</feature>
<organism evidence="2 3">
    <name type="scientific">Acanthamoeba castellanii (strain ATCC 30010 / Neff)</name>
    <dbReference type="NCBI Taxonomy" id="1257118"/>
    <lineage>
        <taxon>Eukaryota</taxon>
        <taxon>Amoebozoa</taxon>
        <taxon>Discosea</taxon>
        <taxon>Longamoebia</taxon>
        <taxon>Centramoebida</taxon>
        <taxon>Acanthamoebidae</taxon>
        <taxon>Acanthamoeba</taxon>
    </lineage>
</organism>
<proteinExistence type="predicted"/>
<name>L8HH46_ACACF</name>
<evidence type="ECO:0000313" key="3">
    <source>
        <dbReference type="Proteomes" id="UP000011083"/>
    </source>
</evidence>
<dbReference type="RefSeq" id="XP_004353541.1">
    <property type="nucleotide sequence ID" value="XM_004353489.1"/>
</dbReference>
<dbReference type="OrthoDB" id="9999611at2759"/>
<dbReference type="Proteomes" id="UP000011083">
    <property type="component" value="Unassembled WGS sequence"/>
</dbReference>
<evidence type="ECO:0000256" key="1">
    <source>
        <dbReference type="SAM" id="MobiDB-lite"/>
    </source>
</evidence>
<evidence type="ECO:0000313" key="2">
    <source>
        <dbReference type="EMBL" id="ELR24013.1"/>
    </source>
</evidence>
<dbReference type="EMBL" id="KB007840">
    <property type="protein sequence ID" value="ELR24013.1"/>
    <property type="molecule type" value="Genomic_DNA"/>
</dbReference>
<sequence length="94" mass="10048">MSNTSNEPSMLSGHVQYVKGAAEEVIGNMTGSEDWKRSGLADKEAARAEMRAANEGPKDPGLVPGQIESTLGRAVGCEGMIENGEEKQRLRSDK</sequence>
<gene>
    <name evidence="2" type="ORF">ACA1_144040</name>
</gene>
<keyword evidence="3" id="KW-1185">Reference proteome</keyword>